<protein>
    <submittedName>
        <fullName evidence="2">Uncharacterized protein</fullName>
    </submittedName>
</protein>
<dbReference type="AlphaFoldDB" id="A0A428YVG2"/>
<evidence type="ECO:0000313" key="3">
    <source>
        <dbReference type="Proteomes" id="UP000287547"/>
    </source>
</evidence>
<dbReference type="OrthoDB" id="3917849at2"/>
<sequence>MRLLMILVWFALHRRTPPDGPGKPPDGNGDGDGKPSQQHGPINAGENVSNAQDAIGTARDRGKPAEIPGTTSESRPGGGQQPSDPTEPPPGVTFDDPRRPNLGSDGKYYIRDGVDHDVPIDDPTDLSRTITDIDRPEGGVLWEEKSAVNATDIDKWVNKQVIKKTEAYIDARQHIAGRENAPVGIDFTTPNPDPAFKAAVEKAIADLRVKYPDVTILVKWAE</sequence>
<reference evidence="2 3" key="1">
    <citation type="submission" date="2018-05" db="EMBL/GenBank/DDBJ databases">
        <title>Evolution of GPA BGCs.</title>
        <authorList>
            <person name="Waglechner N."/>
            <person name="Wright G.D."/>
        </authorList>
    </citation>
    <scope>NUCLEOTIDE SEQUENCE [LARGE SCALE GENOMIC DNA]</scope>
    <source>
        <strain evidence="2 3">A82846</strain>
    </source>
</reference>
<name>A0A428YVG2_KIBAR</name>
<gene>
    <name evidence="2" type="ORF">DMH04_40415</name>
</gene>
<feature type="region of interest" description="Disordered" evidence="1">
    <location>
        <begin position="14"/>
        <end position="129"/>
    </location>
</feature>
<proteinExistence type="predicted"/>
<dbReference type="EMBL" id="QHKI01000053">
    <property type="protein sequence ID" value="RSM73830.1"/>
    <property type="molecule type" value="Genomic_DNA"/>
</dbReference>
<evidence type="ECO:0000313" key="2">
    <source>
        <dbReference type="EMBL" id="RSM73830.1"/>
    </source>
</evidence>
<evidence type="ECO:0000256" key="1">
    <source>
        <dbReference type="SAM" id="MobiDB-lite"/>
    </source>
</evidence>
<accession>A0A428YVG2</accession>
<comment type="caution">
    <text evidence="2">The sequence shown here is derived from an EMBL/GenBank/DDBJ whole genome shotgun (WGS) entry which is preliminary data.</text>
</comment>
<dbReference type="RefSeq" id="WP_037264858.1">
    <property type="nucleotide sequence ID" value="NZ_QHKI01000053.1"/>
</dbReference>
<feature type="compositionally biased region" description="Basic and acidic residues" evidence="1">
    <location>
        <begin position="108"/>
        <end position="119"/>
    </location>
</feature>
<feature type="compositionally biased region" description="Polar residues" evidence="1">
    <location>
        <begin position="36"/>
        <end position="52"/>
    </location>
</feature>
<dbReference type="Proteomes" id="UP000287547">
    <property type="component" value="Unassembled WGS sequence"/>
</dbReference>
<organism evidence="2 3">
    <name type="scientific">Kibdelosporangium aridum</name>
    <dbReference type="NCBI Taxonomy" id="2030"/>
    <lineage>
        <taxon>Bacteria</taxon>
        <taxon>Bacillati</taxon>
        <taxon>Actinomycetota</taxon>
        <taxon>Actinomycetes</taxon>
        <taxon>Pseudonocardiales</taxon>
        <taxon>Pseudonocardiaceae</taxon>
        <taxon>Kibdelosporangium</taxon>
    </lineage>
</organism>